<evidence type="ECO:0000313" key="2">
    <source>
        <dbReference type="EMBL" id="MDA7418245.1"/>
    </source>
</evidence>
<dbReference type="GO" id="GO:0006355">
    <property type="term" value="P:regulation of DNA-templated transcription"/>
    <property type="evidence" value="ECO:0007669"/>
    <property type="project" value="InterPro"/>
</dbReference>
<sequence>MSTTSLKLPEELKQTIQHFAQEDRLSAHAFMVRALEDEVRRRRQRAEFVAQALQALGEAEAGGPVYDADETFEYLKNRLHARATGATPPAKPKPIRGGLPAMRHHRAA</sequence>
<proteinExistence type="predicted"/>
<gene>
    <name evidence="2" type="ORF">PGB34_17910</name>
</gene>
<reference evidence="2" key="1">
    <citation type="submission" date="2023-01" db="EMBL/GenBank/DDBJ databases">
        <title>Xenophilus mangrovi sp. nov., isolated from soil of Mangrove nature reserve.</title>
        <authorList>
            <person name="Xu S."/>
            <person name="Liu Z."/>
            <person name="Xu Y."/>
        </authorList>
    </citation>
    <scope>NUCLEOTIDE SEQUENCE</scope>
    <source>
        <strain evidence="2">YW8</strain>
    </source>
</reference>
<comment type="caution">
    <text evidence="2">The sequence shown here is derived from an EMBL/GenBank/DDBJ whole genome shotgun (WGS) entry which is preliminary data.</text>
</comment>
<keyword evidence="3" id="KW-1185">Reference proteome</keyword>
<dbReference type="RefSeq" id="WP_271429464.1">
    <property type="nucleotide sequence ID" value="NZ_JAQIPB010000009.1"/>
</dbReference>
<dbReference type="Proteomes" id="UP001212602">
    <property type="component" value="Unassembled WGS sequence"/>
</dbReference>
<dbReference type="EMBL" id="JAQIPB010000009">
    <property type="protein sequence ID" value="MDA7418245.1"/>
    <property type="molecule type" value="Genomic_DNA"/>
</dbReference>
<organism evidence="2 3">
    <name type="scientific">Xenophilus arseniciresistens</name>
    <dbReference type="NCBI Taxonomy" id="1283306"/>
    <lineage>
        <taxon>Bacteria</taxon>
        <taxon>Pseudomonadati</taxon>
        <taxon>Pseudomonadota</taxon>
        <taxon>Betaproteobacteria</taxon>
        <taxon>Burkholderiales</taxon>
        <taxon>Comamonadaceae</taxon>
        <taxon>Xenophilus</taxon>
    </lineage>
</organism>
<dbReference type="InterPro" id="IPR010985">
    <property type="entry name" value="Ribbon_hlx_hlx"/>
</dbReference>
<evidence type="ECO:0000256" key="1">
    <source>
        <dbReference type="SAM" id="MobiDB-lite"/>
    </source>
</evidence>
<evidence type="ECO:0000313" key="3">
    <source>
        <dbReference type="Proteomes" id="UP001212602"/>
    </source>
</evidence>
<dbReference type="SUPFAM" id="SSF47598">
    <property type="entry name" value="Ribbon-helix-helix"/>
    <property type="match status" value="1"/>
</dbReference>
<dbReference type="AlphaFoldDB" id="A0AAE3N954"/>
<accession>A0AAE3N954</accession>
<evidence type="ECO:0008006" key="4">
    <source>
        <dbReference type="Google" id="ProtNLM"/>
    </source>
</evidence>
<name>A0AAE3N954_9BURK</name>
<protein>
    <recommendedName>
        <fullName evidence="4">Ribbon-helix-helix protein, CopG family</fullName>
    </recommendedName>
</protein>
<feature type="region of interest" description="Disordered" evidence="1">
    <location>
        <begin position="83"/>
        <end position="108"/>
    </location>
</feature>